<dbReference type="HOGENOM" id="CLU_2748096_0_0_2"/>
<dbReference type="AlphaFoldDB" id="U1PC54"/>
<reference evidence="1 2" key="1">
    <citation type="journal article" date="2013" name="PLoS ONE">
        <title>Assembly-driven community genomics of a hypersaline microbial ecosystem.</title>
        <authorList>
            <person name="Podell S."/>
            <person name="Ugalde J.A."/>
            <person name="Narasingarao P."/>
            <person name="Banfield J.F."/>
            <person name="Heidelberg K.B."/>
            <person name="Allen E.E."/>
        </authorList>
    </citation>
    <scope>NUCLEOTIDE SEQUENCE [LARGE SCALE GENOMIC DNA]</scope>
    <source>
        <strain evidence="2">J07HQW1</strain>
    </source>
</reference>
<name>U1PC54_9EURY</name>
<evidence type="ECO:0000313" key="1">
    <source>
        <dbReference type="EMBL" id="ERG91157.1"/>
    </source>
</evidence>
<evidence type="ECO:0000313" key="2">
    <source>
        <dbReference type="Proteomes" id="UP000030649"/>
    </source>
</evidence>
<organism evidence="1 2">
    <name type="scientific">Haloquadratum walsbyi J07HQW1</name>
    <dbReference type="NCBI Taxonomy" id="1238424"/>
    <lineage>
        <taxon>Archaea</taxon>
        <taxon>Methanobacteriati</taxon>
        <taxon>Methanobacteriota</taxon>
        <taxon>Stenosarchaea group</taxon>
        <taxon>Halobacteria</taxon>
        <taxon>Halobacteriales</taxon>
        <taxon>Haloferacaceae</taxon>
        <taxon>Haloquadratum</taxon>
    </lineage>
</organism>
<accession>U1PC54</accession>
<dbReference type="Proteomes" id="UP000030649">
    <property type="component" value="Unassembled WGS sequence"/>
</dbReference>
<protein>
    <submittedName>
        <fullName evidence="1">Uncharacterized protein</fullName>
    </submittedName>
</protein>
<dbReference type="EMBL" id="KE356560">
    <property type="protein sequence ID" value="ERG91157.1"/>
    <property type="molecule type" value="Genomic_DNA"/>
</dbReference>
<gene>
    <name evidence="1" type="ORF">J07HQW1_01189</name>
</gene>
<proteinExistence type="predicted"/>
<sequence length="70" mass="7913">MTLFSHAESYTGIRSHVYADIDGSEPSDAVSLSSKFLFSDINIDPWSGLLIIWQIIERLGNIQYIRTLLP</sequence>